<keyword evidence="3" id="KW-0677">Repeat</keyword>
<feature type="region of interest" description="Disordered" evidence="5">
    <location>
        <begin position="1"/>
        <end position="22"/>
    </location>
</feature>
<dbReference type="SUPFAM" id="SSF50978">
    <property type="entry name" value="WD40 repeat-like"/>
    <property type="match status" value="1"/>
</dbReference>
<dbReference type="InterPro" id="IPR015943">
    <property type="entry name" value="WD40/YVTN_repeat-like_dom_sf"/>
</dbReference>
<evidence type="ECO:0000256" key="2">
    <source>
        <dbReference type="ARBA" id="ARBA00022574"/>
    </source>
</evidence>
<dbReference type="InterPro" id="IPR036322">
    <property type="entry name" value="WD40_repeat_dom_sf"/>
</dbReference>
<accession>A0A836CFJ3</accession>
<organism evidence="6 7">
    <name type="scientific">Tribonema minus</name>
    <dbReference type="NCBI Taxonomy" id="303371"/>
    <lineage>
        <taxon>Eukaryota</taxon>
        <taxon>Sar</taxon>
        <taxon>Stramenopiles</taxon>
        <taxon>Ochrophyta</taxon>
        <taxon>PX clade</taxon>
        <taxon>Xanthophyceae</taxon>
        <taxon>Tribonematales</taxon>
        <taxon>Tribonemataceae</taxon>
        <taxon>Tribonema</taxon>
    </lineage>
</organism>
<dbReference type="PANTHER" id="PTHR22652">
    <property type="entry name" value="NUCLEOPORIN NUP43"/>
    <property type="match status" value="1"/>
</dbReference>
<keyword evidence="2" id="KW-0853">WD repeat</keyword>
<name>A0A836CFJ3_9STRA</name>
<dbReference type="OrthoDB" id="9890280at2759"/>
<gene>
    <name evidence="6" type="ORF">JKP88DRAFT_263452</name>
</gene>
<keyword evidence="7" id="KW-1185">Reference proteome</keyword>
<keyword evidence="4" id="KW-0539">Nucleus</keyword>
<dbReference type="Proteomes" id="UP000664859">
    <property type="component" value="Unassembled WGS sequence"/>
</dbReference>
<sequence>MAASEEDANFELQDDTDSPDDGDFETTFLDVVGNISCMACLPGRNPLLAVGTANEAVGWPQLSNGDCNYSAADMPTVPQRSNLLAVYRPKHGAIDISGVENSEGGCVLEIDIERMRVKRRMVSRGALPLTAVAFQGRSEGHVFATTGSAPGSQLCLWDLRVAQGAAPTEVCAHASPGAAYTCVMNCPLTPESFCAGATSGEVVIWDTRNPREPQIVVNHDSEVRAVVAHTRQQRGFSADAEGLVLDWETAGAAAAAAAGAPPPRTRRLRCGDGAGHVAACWHEEGRAVYAVTRHGALTACEGL</sequence>
<comment type="subcellular location">
    <subcellularLocation>
        <location evidence="1">Nucleus</location>
    </subcellularLocation>
</comment>
<evidence type="ECO:0000256" key="3">
    <source>
        <dbReference type="ARBA" id="ARBA00022737"/>
    </source>
</evidence>
<dbReference type="Gene3D" id="2.130.10.10">
    <property type="entry name" value="YVTN repeat-like/Quinoprotein amine dehydrogenase"/>
    <property type="match status" value="1"/>
</dbReference>
<evidence type="ECO:0000313" key="6">
    <source>
        <dbReference type="EMBL" id="KAG5182006.1"/>
    </source>
</evidence>
<evidence type="ECO:0000256" key="1">
    <source>
        <dbReference type="ARBA" id="ARBA00004123"/>
    </source>
</evidence>
<protein>
    <submittedName>
        <fullName evidence="6">Uncharacterized protein</fullName>
    </submittedName>
</protein>
<dbReference type="EMBL" id="JAFCMP010000279">
    <property type="protein sequence ID" value="KAG5182006.1"/>
    <property type="molecule type" value="Genomic_DNA"/>
</dbReference>
<evidence type="ECO:0000256" key="5">
    <source>
        <dbReference type="SAM" id="MobiDB-lite"/>
    </source>
</evidence>
<evidence type="ECO:0000313" key="7">
    <source>
        <dbReference type="Proteomes" id="UP000664859"/>
    </source>
</evidence>
<proteinExistence type="predicted"/>
<dbReference type="GO" id="GO:0031080">
    <property type="term" value="C:nuclear pore outer ring"/>
    <property type="evidence" value="ECO:0007669"/>
    <property type="project" value="TreeGrafter"/>
</dbReference>
<dbReference type="PANTHER" id="PTHR22652:SF0">
    <property type="entry name" value="NUCLEOPORIN NUP43"/>
    <property type="match status" value="1"/>
</dbReference>
<dbReference type="AlphaFoldDB" id="A0A836CFJ3"/>
<evidence type="ECO:0000256" key="4">
    <source>
        <dbReference type="ARBA" id="ARBA00023242"/>
    </source>
</evidence>
<comment type="caution">
    <text evidence="6">The sequence shown here is derived from an EMBL/GenBank/DDBJ whole genome shotgun (WGS) entry which is preliminary data.</text>
</comment>
<reference evidence="6" key="1">
    <citation type="submission" date="2021-02" db="EMBL/GenBank/DDBJ databases">
        <title>First Annotated Genome of the Yellow-green Alga Tribonema minus.</title>
        <authorList>
            <person name="Mahan K.M."/>
        </authorList>
    </citation>
    <scope>NUCLEOTIDE SEQUENCE</scope>
    <source>
        <strain evidence="6">UTEX B ZZ1240</strain>
    </source>
</reference>